<dbReference type="EMBL" id="QBKU01000013">
    <property type="protein sequence ID" value="PTX72134.1"/>
    <property type="molecule type" value="Genomic_DNA"/>
</dbReference>
<protein>
    <submittedName>
        <fullName evidence="2">Putative small integral membrane protein</fullName>
    </submittedName>
</protein>
<dbReference type="AlphaFoldDB" id="A0A2T6CA92"/>
<keyword evidence="1" id="KW-0472">Membrane</keyword>
<dbReference type="RefSeq" id="WP_025047539.1">
    <property type="nucleotide sequence ID" value="NZ_QBKU01000013.1"/>
</dbReference>
<organism evidence="2 3">
    <name type="scientific">Sulfitobacter mediterraneus</name>
    <dbReference type="NCBI Taxonomy" id="83219"/>
    <lineage>
        <taxon>Bacteria</taxon>
        <taxon>Pseudomonadati</taxon>
        <taxon>Pseudomonadota</taxon>
        <taxon>Alphaproteobacteria</taxon>
        <taxon>Rhodobacterales</taxon>
        <taxon>Roseobacteraceae</taxon>
        <taxon>Sulfitobacter</taxon>
    </lineage>
</organism>
<feature type="transmembrane region" description="Helical" evidence="1">
    <location>
        <begin position="78"/>
        <end position="101"/>
    </location>
</feature>
<comment type="caution">
    <text evidence="2">The sequence shown here is derived from an EMBL/GenBank/DDBJ whole genome shotgun (WGS) entry which is preliminary data.</text>
</comment>
<gene>
    <name evidence="2" type="ORF">C8N31_11360</name>
</gene>
<evidence type="ECO:0000313" key="3">
    <source>
        <dbReference type="Proteomes" id="UP000244092"/>
    </source>
</evidence>
<reference evidence="2 3" key="1">
    <citation type="submission" date="2018-04" db="EMBL/GenBank/DDBJ databases">
        <title>Genomic Encyclopedia of Archaeal and Bacterial Type Strains, Phase II (KMG-II): from individual species to whole genera.</title>
        <authorList>
            <person name="Goeker M."/>
        </authorList>
    </citation>
    <scope>NUCLEOTIDE SEQUENCE [LARGE SCALE GENOMIC DNA]</scope>
    <source>
        <strain evidence="2 3">DSM 12244</strain>
    </source>
</reference>
<accession>A0A2T6CA92</accession>
<dbReference type="Proteomes" id="UP000244092">
    <property type="component" value="Unassembled WGS sequence"/>
</dbReference>
<keyword evidence="1" id="KW-1133">Transmembrane helix</keyword>
<keyword evidence="1" id="KW-0812">Transmembrane</keyword>
<proteinExistence type="predicted"/>
<dbReference type="InterPro" id="IPR018681">
    <property type="entry name" value="DUF2165_transmembrane"/>
</dbReference>
<feature type="transmembrane region" description="Helical" evidence="1">
    <location>
        <begin position="113"/>
        <end position="134"/>
    </location>
</feature>
<dbReference type="OrthoDB" id="7850916at2"/>
<evidence type="ECO:0000256" key="1">
    <source>
        <dbReference type="SAM" id="Phobius"/>
    </source>
</evidence>
<sequence length="163" mass="18453">MSFEIVLLIAQASATFFLAAWLSTGVFENVFYSDLNRTFTSEVLDFTRMREQYPDAYARVAHRRIANPIVQNGMFRLIVLWELVAVLALWAGVVALVLAVFGNLEPDAARAWALLGALLFTSTWAGFLIVGNWFCYWFCHEGAQNTHYQMTLWGFATMLLLAV</sequence>
<name>A0A2T6CA92_9RHOB</name>
<evidence type="ECO:0000313" key="2">
    <source>
        <dbReference type="EMBL" id="PTX72134.1"/>
    </source>
</evidence>
<dbReference type="Pfam" id="PF09933">
    <property type="entry name" value="DUF2165"/>
    <property type="match status" value="1"/>
</dbReference>